<evidence type="ECO:0000313" key="2">
    <source>
        <dbReference type="Proteomes" id="UP000288805"/>
    </source>
</evidence>
<protein>
    <recommendedName>
        <fullName evidence="3">Mitochondrial protein</fullName>
    </recommendedName>
</protein>
<dbReference type="EMBL" id="QGNW01000024">
    <property type="protein sequence ID" value="RVX13418.1"/>
    <property type="molecule type" value="Genomic_DNA"/>
</dbReference>
<comment type="caution">
    <text evidence="1">The sequence shown here is derived from an EMBL/GenBank/DDBJ whole genome shotgun (WGS) entry which is preliminary data.</text>
</comment>
<evidence type="ECO:0008006" key="3">
    <source>
        <dbReference type="Google" id="ProtNLM"/>
    </source>
</evidence>
<name>A0A438JWY0_VITVI</name>
<sequence length="244" mass="28138">MKLPRGRRGGKLIWVPYLPIWSEKKDNGNDGNVTNSNDRNFTNHADFQEEVKLVEELETNLGILLAIWNGLRSCTRHPLSNFLSYHRLNHQHKVFTTHLSVDSVPVNIQETLSDARWIKAIGEEMNGLHKNETWDVVLPLNFKEKNSIGCKWIFTIKYKVDDSIERKYILDMLDEGCKLVDTPIEQNHNVVYAFSFGKSHGCCVVNLETEDPLQYAFVGDNPVKWRSKRQLVVAQPSVEVEFKT</sequence>
<gene>
    <name evidence="1" type="ORF">CK203_021057</name>
</gene>
<organism evidence="1 2">
    <name type="scientific">Vitis vinifera</name>
    <name type="common">Grape</name>
    <dbReference type="NCBI Taxonomy" id="29760"/>
    <lineage>
        <taxon>Eukaryota</taxon>
        <taxon>Viridiplantae</taxon>
        <taxon>Streptophyta</taxon>
        <taxon>Embryophyta</taxon>
        <taxon>Tracheophyta</taxon>
        <taxon>Spermatophyta</taxon>
        <taxon>Magnoliopsida</taxon>
        <taxon>eudicotyledons</taxon>
        <taxon>Gunneridae</taxon>
        <taxon>Pentapetalae</taxon>
        <taxon>rosids</taxon>
        <taxon>Vitales</taxon>
        <taxon>Vitaceae</taxon>
        <taxon>Viteae</taxon>
        <taxon>Vitis</taxon>
    </lineage>
</organism>
<proteinExistence type="predicted"/>
<reference evidence="1 2" key="1">
    <citation type="journal article" date="2018" name="PLoS Genet.">
        <title>Population sequencing reveals clonal diversity and ancestral inbreeding in the grapevine cultivar Chardonnay.</title>
        <authorList>
            <person name="Roach M.J."/>
            <person name="Johnson D.L."/>
            <person name="Bohlmann J."/>
            <person name="van Vuuren H.J."/>
            <person name="Jones S.J."/>
            <person name="Pretorius I.S."/>
            <person name="Schmidt S.A."/>
            <person name="Borneman A.R."/>
        </authorList>
    </citation>
    <scope>NUCLEOTIDE SEQUENCE [LARGE SCALE GENOMIC DNA]</scope>
    <source>
        <strain evidence="2">cv. Chardonnay</strain>
        <tissue evidence="1">Leaf</tissue>
    </source>
</reference>
<accession>A0A438JWY0</accession>
<dbReference type="AlphaFoldDB" id="A0A438JWY0"/>
<dbReference type="Proteomes" id="UP000288805">
    <property type="component" value="Unassembled WGS sequence"/>
</dbReference>
<evidence type="ECO:0000313" key="1">
    <source>
        <dbReference type="EMBL" id="RVX13418.1"/>
    </source>
</evidence>